<reference evidence="1 2" key="1">
    <citation type="submission" date="2018-03" db="EMBL/GenBank/DDBJ databases">
        <title>Draft genome sequence of Rohu Carp (Labeo rohita).</title>
        <authorList>
            <person name="Das P."/>
            <person name="Kushwaha B."/>
            <person name="Joshi C.G."/>
            <person name="Kumar D."/>
            <person name="Nagpure N.S."/>
            <person name="Sahoo L."/>
            <person name="Das S.P."/>
            <person name="Bit A."/>
            <person name="Patnaik S."/>
            <person name="Meher P.K."/>
            <person name="Jayasankar P."/>
            <person name="Koringa P.G."/>
            <person name="Patel N.V."/>
            <person name="Hinsu A.T."/>
            <person name="Kumar R."/>
            <person name="Pandey M."/>
            <person name="Agarwal S."/>
            <person name="Srivastava S."/>
            <person name="Singh M."/>
            <person name="Iquebal M.A."/>
            <person name="Jaiswal S."/>
            <person name="Angadi U.B."/>
            <person name="Kumar N."/>
            <person name="Raza M."/>
            <person name="Shah T.M."/>
            <person name="Rai A."/>
            <person name="Jena J.K."/>
        </authorList>
    </citation>
    <scope>NUCLEOTIDE SEQUENCE [LARGE SCALE GENOMIC DNA]</scope>
    <source>
        <strain evidence="1">DASCIFA01</strain>
        <tissue evidence="1">Testis</tissue>
    </source>
</reference>
<organism evidence="1 2">
    <name type="scientific">Labeo rohita</name>
    <name type="common">Indian major carp</name>
    <name type="synonym">Cyprinus rohita</name>
    <dbReference type="NCBI Taxonomy" id="84645"/>
    <lineage>
        <taxon>Eukaryota</taxon>
        <taxon>Metazoa</taxon>
        <taxon>Chordata</taxon>
        <taxon>Craniata</taxon>
        <taxon>Vertebrata</taxon>
        <taxon>Euteleostomi</taxon>
        <taxon>Actinopterygii</taxon>
        <taxon>Neopterygii</taxon>
        <taxon>Teleostei</taxon>
        <taxon>Ostariophysi</taxon>
        <taxon>Cypriniformes</taxon>
        <taxon>Cyprinidae</taxon>
        <taxon>Labeoninae</taxon>
        <taxon>Labeonini</taxon>
        <taxon>Labeo</taxon>
    </lineage>
</organism>
<dbReference type="EMBL" id="QBIY01011385">
    <property type="protein sequence ID" value="RXN32349.1"/>
    <property type="molecule type" value="Genomic_DNA"/>
</dbReference>
<accession>A0A498NKM7</accession>
<gene>
    <name evidence="1" type="ORF">ROHU_016249</name>
</gene>
<keyword evidence="2" id="KW-1185">Reference proteome</keyword>
<protein>
    <submittedName>
        <fullName evidence="1">Uncharacterized protein</fullName>
    </submittedName>
</protein>
<dbReference type="AlphaFoldDB" id="A0A498NKM7"/>
<comment type="caution">
    <text evidence="1">The sequence shown here is derived from an EMBL/GenBank/DDBJ whole genome shotgun (WGS) entry which is preliminary data.</text>
</comment>
<evidence type="ECO:0000313" key="1">
    <source>
        <dbReference type="EMBL" id="RXN32349.1"/>
    </source>
</evidence>
<evidence type="ECO:0000313" key="2">
    <source>
        <dbReference type="Proteomes" id="UP000290572"/>
    </source>
</evidence>
<proteinExistence type="predicted"/>
<dbReference type="Proteomes" id="UP000290572">
    <property type="component" value="Unassembled WGS sequence"/>
</dbReference>
<name>A0A498NKM7_LABRO</name>
<sequence length="101" mass="11608">MRGRQGIGDTGMLLTGKRKKSHLHYSANVEVIFNREMDREVGFIKENTENLNCYAVLTWRLLLTGKHLKEIFSFNHNTEQTGRCCDDDTSQEPLLAKLVQP</sequence>